<sequence>PERKERKKDSFHTWQAEIEKGREAYPRRIWYAPCLVGPSQHSAEQQTHRALSLFLFFSLSSPTEGPAMQSRRGTGLTPLAIITPHPPLPRRRSSLLSLNSAASPHTPRSCPSPSLPVLYPANRNSTDSWNSSNADELEFEWKQDQVLLLSRTLDALPAHLLTPFNGPVPPSNLLDKIARGVAHAKGPLDWPHSIRATRVKLLELARSRAKEDAAPARRRHVIQEEVEVVDSENYAYFQDGEEKPIVSASSVGPRRPPYRQSSMDFIKPSPAELKDNANIARLSSRLQRSDRIFPNPSYHPYSRIPRSSQAAHSSDDSSDGPAMNLMNPSTPSSSTLNSFSSLSSAPRLQRSVSTMSSGTLFSSNSSSSDGMLVDPRVQRIRRSESFSSSTPPAPPPKDVLPPPPPPPQRAGYKRAPSYGKLALEAREEAKAADRVHERKLSGSYPSSDEEEKARSRRAKKIKTKTAVGVPAAVAMGSPVSSPPASSVPSSPAARLGTDTVPSSPVVSKAPVPPAKDKLLMSPKIKAKSGVEVKSSPKPLKSSKASSNSHKTEASKTGKASDKATAKDKDAHASVVRPRPAPMNLQRNPSMFGAELPHLRNSNSNANANAMSVDSPVHCQAPTTTFIPSLAPSHAHVHAHSPTKSRLPTPRVPALSPSLALAPALDLPTSPPPPLSPAPTLLSSPSSPCPSSPSTQRVRTLRRVRRLGGGGPARRISFGSLVAPGEEADAEGEGEGGMSMVGVSSSPRCLGSAFQLL</sequence>
<feature type="compositionally biased region" description="Low complexity" evidence="1">
    <location>
        <begin position="466"/>
        <end position="493"/>
    </location>
</feature>
<feature type="region of interest" description="Disordered" evidence="1">
    <location>
        <begin position="723"/>
        <end position="743"/>
    </location>
</feature>
<evidence type="ECO:0000313" key="3">
    <source>
        <dbReference type="Proteomes" id="UP000284706"/>
    </source>
</evidence>
<dbReference type="EMBL" id="NHYE01005182">
    <property type="protein sequence ID" value="PPQ76238.1"/>
    <property type="molecule type" value="Genomic_DNA"/>
</dbReference>
<name>A0A409WCL0_9AGAR</name>
<feature type="compositionally biased region" description="Low complexity" evidence="1">
    <location>
        <begin position="500"/>
        <end position="509"/>
    </location>
</feature>
<dbReference type="STRING" id="231916.A0A409WCL0"/>
<feature type="compositionally biased region" description="Low complexity" evidence="1">
    <location>
        <begin position="327"/>
        <end position="342"/>
    </location>
</feature>
<feature type="region of interest" description="Disordered" evidence="1">
    <location>
        <begin position="246"/>
        <end position="272"/>
    </location>
</feature>
<feature type="region of interest" description="Disordered" evidence="1">
    <location>
        <begin position="632"/>
        <end position="697"/>
    </location>
</feature>
<feature type="compositionally biased region" description="Pro residues" evidence="1">
    <location>
        <begin position="391"/>
        <end position="408"/>
    </location>
</feature>
<keyword evidence="3" id="KW-1185">Reference proteome</keyword>
<comment type="caution">
    <text evidence="2">The sequence shown here is derived from an EMBL/GenBank/DDBJ whole genome shotgun (WGS) entry which is preliminary data.</text>
</comment>
<feature type="compositionally biased region" description="Basic residues" evidence="1">
    <location>
        <begin position="454"/>
        <end position="463"/>
    </location>
</feature>
<feature type="compositionally biased region" description="Low complexity" evidence="1">
    <location>
        <begin position="652"/>
        <end position="667"/>
    </location>
</feature>
<dbReference type="Proteomes" id="UP000284706">
    <property type="component" value="Unassembled WGS sequence"/>
</dbReference>
<proteinExistence type="predicted"/>
<dbReference type="AlphaFoldDB" id="A0A409WCL0"/>
<feature type="non-terminal residue" evidence="2">
    <location>
        <position position="1"/>
    </location>
</feature>
<evidence type="ECO:0000313" key="2">
    <source>
        <dbReference type="EMBL" id="PPQ76238.1"/>
    </source>
</evidence>
<gene>
    <name evidence="2" type="ORF">CVT26_008146</name>
</gene>
<feature type="compositionally biased region" description="Basic and acidic residues" evidence="1">
    <location>
        <begin position="423"/>
        <end position="440"/>
    </location>
</feature>
<feature type="region of interest" description="Disordered" evidence="1">
    <location>
        <begin position="356"/>
        <end position="593"/>
    </location>
</feature>
<organism evidence="2 3">
    <name type="scientific">Gymnopilus dilepis</name>
    <dbReference type="NCBI Taxonomy" id="231916"/>
    <lineage>
        <taxon>Eukaryota</taxon>
        <taxon>Fungi</taxon>
        <taxon>Dikarya</taxon>
        <taxon>Basidiomycota</taxon>
        <taxon>Agaricomycotina</taxon>
        <taxon>Agaricomycetes</taxon>
        <taxon>Agaricomycetidae</taxon>
        <taxon>Agaricales</taxon>
        <taxon>Agaricineae</taxon>
        <taxon>Hymenogastraceae</taxon>
        <taxon>Gymnopilus</taxon>
    </lineage>
</organism>
<dbReference type="OrthoDB" id="433738at2759"/>
<dbReference type="InParanoid" id="A0A409WCL0"/>
<reference evidence="2 3" key="1">
    <citation type="journal article" date="2018" name="Evol. Lett.">
        <title>Horizontal gene cluster transfer increased hallucinogenic mushroom diversity.</title>
        <authorList>
            <person name="Reynolds H.T."/>
            <person name="Vijayakumar V."/>
            <person name="Gluck-Thaler E."/>
            <person name="Korotkin H.B."/>
            <person name="Matheny P.B."/>
            <person name="Slot J.C."/>
        </authorList>
    </citation>
    <scope>NUCLEOTIDE SEQUENCE [LARGE SCALE GENOMIC DNA]</scope>
    <source>
        <strain evidence="2 3">SRW20</strain>
    </source>
</reference>
<feature type="compositionally biased region" description="Low complexity" evidence="1">
    <location>
        <begin position="533"/>
        <end position="548"/>
    </location>
</feature>
<evidence type="ECO:0000256" key="1">
    <source>
        <dbReference type="SAM" id="MobiDB-lite"/>
    </source>
</evidence>
<feature type="compositionally biased region" description="Low complexity" evidence="1">
    <location>
        <begin position="356"/>
        <end position="374"/>
    </location>
</feature>
<feature type="region of interest" description="Disordered" evidence="1">
    <location>
        <begin position="288"/>
        <end position="342"/>
    </location>
</feature>
<protein>
    <submittedName>
        <fullName evidence="2">Uncharacterized protein</fullName>
    </submittedName>
</protein>
<feature type="compositionally biased region" description="Basic and acidic residues" evidence="1">
    <location>
        <begin position="549"/>
        <end position="571"/>
    </location>
</feature>
<accession>A0A409WCL0</accession>